<name>A0A5N4B1J1_PHOPY</name>
<dbReference type="InParanoid" id="A0A5N4B1J1"/>
<dbReference type="PANTHER" id="PTHR22768">
    <property type="entry name" value="DNA REPLICATION COMPLEX GINS PROTEIN PSF3"/>
    <property type="match status" value="1"/>
</dbReference>
<dbReference type="EMBL" id="VVIM01000001">
    <property type="protein sequence ID" value="KAB0803426.1"/>
    <property type="molecule type" value="Genomic_DNA"/>
</dbReference>
<reference evidence="9 10" key="1">
    <citation type="journal article" date="2018" name="Elife">
        <title>Firefly genomes illuminate parallel origins of bioluminescence in beetles.</title>
        <authorList>
            <person name="Fallon T.R."/>
            <person name="Lower S.E."/>
            <person name="Chang C.H."/>
            <person name="Bessho-Uehara M."/>
            <person name="Martin G.J."/>
            <person name="Bewick A.J."/>
            <person name="Behringer M."/>
            <person name="Debat H.J."/>
            <person name="Wong I."/>
            <person name="Day J.C."/>
            <person name="Suvorov A."/>
            <person name="Silva C.J."/>
            <person name="Stanger-Hall K.F."/>
            <person name="Hall D.W."/>
            <person name="Schmitz R.J."/>
            <person name="Nelson D.R."/>
            <person name="Lewis S.M."/>
            <person name="Shigenobu S."/>
            <person name="Bybee S.M."/>
            <person name="Larracuente A.M."/>
            <person name="Oba Y."/>
            <person name="Weng J.K."/>
        </authorList>
    </citation>
    <scope>NUCLEOTIDE SEQUENCE [LARGE SCALE GENOMIC DNA]</scope>
    <source>
        <strain evidence="9">1611_PpyrPB1</strain>
        <tissue evidence="9">Whole body</tissue>
    </source>
</reference>
<proteinExistence type="inferred from homology"/>
<dbReference type="GO" id="GO:1902975">
    <property type="term" value="P:mitotic DNA replication initiation"/>
    <property type="evidence" value="ECO:0007669"/>
    <property type="project" value="TreeGrafter"/>
</dbReference>
<dbReference type="InterPro" id="IPR010492">
    <property type="entry name" value="GINS_Psf3"/>
</dbReference>
<protein>
    <recommendedName>
        <fullName evidence="6">DNA replication complex GINS protein PSF3</fullName>
    </recommendedName>
</protein>
<dbReference type="SUPFAM" id="SSF158573">
    <property type="entry name" value="GINS helical bundle-like"/>
    <property type="match status" value="1"/>
</dbReference>
<organism evidence="9 10">
    <name type="scientific">Photinus pyralis</name>
    <name type="common">Common eastern firefly</name>
    <name type="synonym">Lampyris pyralis</name>
    <dbReference type="NCBI Taxonomy" id="7054"/>
    <lineage>
        <taxon>Eukaryota</taxon>
        <taxon>Metazoa</taxon>
        <taxon>Ecdysozoa</taxon>
        <taxon>Arthropoda</taxon>
        <taxon>Hexapoda</taxon>
        <taxon>Insecta</taxon>
        <taxon>Pterygota</taxon>
        <taxon>Neoptera</taxon>
        <taxon>Endopterygota</taxon>
        <taxon>Coleoptera</taxon>
        <taxon>Polyphaga</taxon>
        <taxon>Elateriformia</taxon>
        <taxon>Elateroidea</taxon>
        <taxon>Lampyridae</taxon>
        <taxon>Lampyrinae</taxon>
        <taxon>Photinus</taxon>
    </lineage>
</organism>
<dbReference type="GO" id="GO:0000811">
    <property type="term" value="C:GINS complex"/>
    <property type="evidence" value="ECO:0007669"/>
    <property type="project" value="UniProtKB-UniRule"/>
</dbReference>
<feature type="domain" description="GINS subunit" evidence="7">
    <location>
        <begin position="79"/>
        <end position="173"/>
    </location>
</feature>
<dbReference type="AlphaFoldDB" id="A0A5N4B1J1"/>
<dbReference type="FunCoup" id="A0A5N4B1J1">
    <property type="interactions" value="901"/>
</dbReference>
<evidence type="ECO:0000256" key="1">
    <source>
        <dbReference type="ARBA" id="ARBA00004123"/>
    </source>
</evidence>
<evidence type="ECO:0000313" key="9">
    <source>
        <dbReference type="EMBL" id="KAB0803426.1"/>
    </source>
</evidence>
<dbReference type="InterPro" id="IPR021151">
    <property type="entry name" value="GINS_A"/>
</dbReference>
<evidence type="ECO:0000259" key="8">
    <source>
        <dbReference type="Pfam" id="PF22466"/>
    </source>
</evidence>
<dbReference type="InterPro" id="IPR038437">
    <property type="entry name" value="GINS_Psf3_sf"/>
</dbReference>
<sequence>MSLCYSYTPNYFSIEDILVTQERIPSKFLVNVPKLGKLNPSAEENDIKQGTALDLPFWLADPLSFARHPLISIELPRVYKEAYREILKADATAVDLHKLGLYFYELGLYVKRLDPRREVEAILLHTFRSRFKELMDFADDVVCDPVKQNRLDMFERTLFQKAHFSRMQLKSWLNNSEMRLEAATMVINHKKRKRIDVDDLF</sequence>
<evidence type="ECO:0000256" key="6">
    <source>
        <dbReference type="RuleBase" id="RU367161"/>
    </source>
</evidence>
<keyword evidence="10" id="KW-1185">Reference proteome</keyword>
<evidence type="ECO:0000256" key="4">
    <source>
        <dbReference type="ARBA" id="ARBA00023242"/>
    </source>
</evidence>
<dbReference type="SUPFAM" id="SSF160059">
    <property type="entry name" value="PriA/YqbF domain"/>
    <property type="match status" value="1"/>
</dbReference>
<dbReference type="CDD" id="cd21693">
    <property type="entry name" value="GINS_B_Psf3"/>
    <property type="match status" value="1"/>
</dbReference>
<dbReference type="CDD" id="cd11713">
    <property type="entry name" value="GINS_A_psf3"/>
    <property type="match status" value="1"/>
</dbReference>
<dbReference type="OrthoDB" id="10251744at2759"/>
<dbReference type="Gene3D" id="1.20.58.2050">
    <property type="match status" value="1"/>
</dbReference>
<comment type="subcellular location">
    <subcellularLocation>
        <location evidence="1 6">Nucleus</location>
    </subcellularLocation>
</comment>
<keyword evidence="3 6" id="KW-0235">DNA replication</keyword>
<dbReference type="InterPro" id="IPR036224">
    <property type="entry name" value="GINS_bundle-like_dom_sf"/>
</dbReference>
<gene>
    <name evidence="9" type="ORF">PPYR_00396</name>
</gene>
<evidence type="ECO:0000259" key="7">
    <source>
        <dbReference type="Pfam" id="PF05916"/>
    </source>
</evidence>
<evidence type="ECO:0000256" key="5">
    <source>
        <dbReference type="ARBA" id="ARBA00045258"/>
    </source>
</evidence>
<comment type="caution">
    <text evidence="9">The sequence shown here is derived from an EMBL/GenBank/DDBJ whole genome shotgun (WGS) entry which is preliminary data.</text>
</comment>
<evidence type="ECO:0000313" key="10">
    <source>
        <dbReference type="Proteomes" id="UP000327044"/>
    </source>
</evidence>
<dbReference type="InterPro" id="IPR055221">
    <property type="entry name" value="PSF3_N"/>
</dbReference>
<keyword evidence="4 6" id="KW-0539">Nucleus</keyword>
<comment type="similarity">
    <text evidence="2 6">Belongs to the GINS3/PSF3 family.</text>
</comment>
<feature type="domain" description="DNA replication complex GINS protein PSF3 N-terminal" evidence="8">
    <location>
        <begin position="12"/>
        <end position="63"/>
    </location>
</feature>
<dbReference type="PANTHER" id="PTHR22768:SF0">
    <property type="entry name" value="DNA REPLICATION COMPLEX GINS PROTEIN PSF3"/>
    <property type="match status" value="1"/>
</dbReference>
<comment type="function">
    <text evidence="5">Required for correct functioning of the GINS complex, a complex that plays an essential role in the initiation of DNA replication, and progression of DNA replication forks. GINS complex is a core component of CDC45-MCM-GINS (CMG) helicase, the molecular machine that unwinds template DNA during replication, and around which the replisome is built.</text>
</comment>
<comment type="function">
    <text evidence="6">The GINS complex plays an essential role in the initiation of DNA replication.</text>
</comment>
<accession>A0A5N4B1J1</accession>
<evidence type="ECO:0000256" key="3">
    <source>
        <dbReference type="ARBA" id="ARBA00022705"/>
    </source>
</evidence>
<dbReference type="Pfam" id="PF05916">
    <property type="entry name" value="Sld5"/>
    <property type="match status" value="1"/>
</dbReference>
<evidence type="ECO:0000256" key="2">
    <source>
        <dbReference type="ARBA" id="ARBA00006343"/>
    </source>
</evidence>
<comment type="subunit">
    <text evidence="6">Component of the GINS complex.</text>
</comment>
<dbReference type="Proteomes" id="UP000327044">
    <property type="component" value="Unassembled WGS sequence"/>
</dbReference>
<dbReference type="Pfam" id="PF22466">
    <property type="entry name" value="PSF3_N"/>
    <property type="match status" value="1"/>
</dbReference>